<dbReference type="InterPro" id="IPR011527">
    <property type="entry name" value="ABC1_TM_dom"/>
</dbReference>
<evidence type="ECO:0000256" key="1">
    <source>
        <dbReference type="ARBA" id="ARBA00022448"/>
    </source>
</evidence>
<keyword evidence="1" id="KW-0813">Transport</keyword>
<dbReference type="GO" id="GO:0016020">
    <property type="term" value="C:membrane"/>
    <property type="evidence" value="ECO:0007669"/>
    <property type="project" value="InterPro"/>
</dbReference>
<keyword evidence="10" id="KW-1185">Reference proteome</keyword>
<evidence type="ECO:0000256" key="4">
    <source>
        <dbReference type="ARBA" id="ARBA00022840"/>
    </source>
</evidence>
<gene>
    <name evidence="9" type="ORF">J7337_010160</name>
</gene>
<evidence type="ECO:0000256" key="3">
    <source>
        <dbReference type="ARBA" id="ARBA00022741"/>
    </source>
</evidence>
<keyword evidence="2 7" id="KW-0812">Transmembrane</keyword>
<dbReference type="GO" id="GO:0005524">
    <property type="term" value="F:ATP binding"/>
    <property type="evidence" value="ECO:0007669"/>
    <property type="project" value="UniProtKB-KW"/>
</dbReference>
<dbReference type="GO" id="GO:0140359">
    <property type="term" value="F:ABC-type transporter activity"/>
    <property type="evidence" value="ECO:0007669"/>
    <property type="project" value="InterPro"/>
</dbReference>
<dbReference type="GeneID" id="68318016"/>
<dbReference type="RefSeq" id="XP_044678340.1">
    <property type="nucleotide sequence ID" value="XM_044827746.1"/>
</dbReference>
<keyword evidence="4" id="KW-0067">ATP-binding</keyword>
<keyword evidence="5 7" id="KW-1133">Transmembrane helix</keyword>
<reference evidence="9" key="1">
    <citation type="journal article" date="2021" name="Mol. Plant Microbe Interact.">
        <title>Telomere to telomere genome assembly of Fusarium musae F31, causal agent of crown rot disease of banana.</title>
        <authorList>
            <person name="Degradi L."/>
            <person name="Tava V."/>
            <person name="Kunova A."/>
            <person name="Cortesi P."/>
            <person name="Saracchi M."/>
            <person name="Pasquali M."/>
        </authorList>
    </citation>
    <scope>NUCLEOTIDE SEQUENCE</scope>
    <source>
        <strain evidence="9">F31</strain>
    </source>
</reference>
<evidence type="ECO:0000259" key="8">
    <source>
        <dbReference type="PROSITE" id="PS50929"/>
    </source>
</evidence>
<keyword evidence="3" id="KW-0547">Nucleotide-binding</keyword>
<evidence type="ECO:0000256" key="7">
    <source>
        <dbReference type="SAM" id="Phobius"/>
    </source>
</evidence>
<evidence type="ECO:0000256" key="6">
    <source>
        <dbReference type="ARBA" id="ARBA00023136"/>
    </source>
</evidence>
<dbReference type="Gene3D" id="1.20.1560.10">
    <property type="entry name" value="ABC transporter type 1, transmembrane domain"/>
    <property type="match status" value="1"/>
</dbReference>
<dbReference type="KEGG" id="fmu:J7337_010160"/>
<evidence type="ECO:0000313" key="9">
    <source>
        <dbReference type="EMBL" id="KAG9499340.1"/>
    </source>
</evidence>
<organism evidence="9 10">
    <name type="scientific">Fusarium musae</name>
    <dbReference type="NCBI Taxonomy" id="1042133"/>
    <lineage>
        <taxon>Eukaryota</taxon>
        <taxon>Fungi</taxon>
        <taxon>Dikarya</taxon>
        <taxon>Ascomycota</taxon>
        <taxon>Pezizomycotina</taxon>
        <taxon>Sordariomycetes</taxon>
        <taxon>Hypocreomycetidae</taxon>
        <taxon>Hypocreales</taxon>
        <taxon>Nectriaceae</taxon>
        <taxon>Fusarium</taxon>
    </lineage>
</organism>
<dbReference type="SUPFAM" id="SSF90123">
    <property type="entry name" value="ABC transporter transmembrane region"/>
    <property type="match status" value="1"/>
</dbReference>
<dbReference type="InterPro" id="IPR050173">
    <property type="entry name" value="ABC_transporter_C-like"/>
</dbReference>
<dbReference type="Proteomes" id="UP000827133">
    <property type="component" value="Unassembled WGS sequence"/>
</dbReference>
<dbReference type="AlphaFoldDB" id="A0A9P8IMZ6"/>
<feature type="domain" description="ABC transmembrane type-1" evidence="8">
    <location>
        <begin position="93"/>
        <end position="233"/>
    </location>
</feature>
<comment type="caution">
    <text evidence="9">The sequence shown here is derived from an EMBL/GenBank/DDBJ whole genome shotgun (WGS) entry which is preliminary data.</text>
</comment>
<accession>A0A9P8IMZ6</accession>
<proteinExistence type="predicted"/>
<dbReference type="InterPro" id="IPR036640">
    <property type="entry name" value="ABC1_TM_sf"/>
</dbReference>
<protein>
    <recommendedName>
        <fullName evidence="8">ABC transmembrane type-1 domain-containing protein</fullName>
    </recommendedName>
</protein>
<evidence type="ECO:0000256" key="2">
    <source>
        <dbReference type="ARBA" id="ARBA00022692"/>
    </source>
</evidence>
<evidence type="ECO:0000256" key="5">
    <source>
        <dbReference type="ARBA" id="ARBA00022989"/>
    </source>
</evidence>
<feature type="transmembrane region" description="Helical" evidence="7">
    <location>
        <begin position="126"/>
        <end position="146"/>
    </location>
</feature>
<dbReference type="EMBL" id="JAHBCI010000007">
    <property type="protein sequence ID" value="KAG9499340.1"/>
    <property type="molecule type" value="Genomic_DNA"/>
</dbReference>
<feature type="transmembrane region" description="Helical" evidence="7">
    <location>
        <begin position="86"/>
        <end position="106"/>
    </location>
</feature>
<dbReference type="PANTHER" id="PTHR24223:SF269">
    <property type="entry name" value="ABC MULTIDRUG TRANSPORTER (EUROFUNG)-RELATED"/>
    <property type="match status" value="1"/>
</dbReference>
<sequence>MLAVEAIEKRRFLRPQYRALPPEVTGSVLSHWFFSWQIPLFRAGYSKHLEIEALFPLEKHFKSWYLQKLLQTAWAKVLRTLKWPTLSIIFPRLCFIGFTFCQPFLISATLEWAENDSDSDDMDQGYGLIGAWFLVFMGLAVTSGQYQHLTYRAITMARGQLVSILFDKATDISIAAADPSAALTLMSADIERIDTGWRTAHDVWANLIEIVIAVYLLGRQLGIACLIPVGAAICESILKRGAIENEE</sequence>
<name>A0A9P8IMZ6_9HYPO</name>
<dbReference type="PROSITE" id="PS50929">
    <property type="entry name" value="ABC_TM1F"/>
    <property type="match status" value="1"/>
</dbReference>
<evidence type="ECO:0000313" key="10">
    <source>
        <dbReference type="Proteomes" id="UP000827133"/>
    </source>
</evidence>
<dbReference type="PANTHER" id="PTHR24223">
    <property type="entry name" value="ATP-BINDING CASSETTE SUB-FAMILY C"/>
    <property type="match status" value="1"/>
</dbReference>
<keyword evidence="6 7" id="KW-0472">Membrane</keyword>